<name>A0A223LER5_9CAUD</name>
<accession>A0A223LER5</accession>
<sequence>MTEQTCDRNDCYDVTGFPEDTLVTFCAPDIYGDMREQTWTLYQLLEIQQGNRILLKGPETGKYATILRMVDTEFTEPVNPNVWEIHMSNGKSWLCAENHQVLSLYDRKSPYQALYAAQYCTPDGGVVNRVKRVRQYKYKARFWMHIITEDDVPFVLNDTGILHFSSQKKVV</sequence>
<dbReference type="KEGG" id="vg:55604411"/>
<protein>
    <submittedName>
        <fullName evidence="1">Uncharacterized protein</fullName>
    </submittedName>
</protein>
<proteinExistence type="predicted"/>
<dbReference type="EMBL" id="MF448340">
    <property type="protein sequence ID" value="ASU00508.1"/>
    <property type="molecule type" value="Genomic_DNA"/>
</dbReference>
<evidence type="ECO:0000313" key="2">
    <source>
        <dbReference type="Proteomes" id="UP000226092"/>
    </source>
</evidence>
<keyword evidence="2" id="KW-1185">Reference proteome</keyword>
<dbReference type="GeneID" id="55604411"/>
<organism evidence="1 2">
    <name type="scientific">Aeromonas phage AS-zj</name>
    <dbReference type="NCBI Taxonomy" id="2024208"/>
    <lineage>
        <taxon>Viruses</taxon>
        <taxon>Duplodnaviria</taxon>
        <taxon>Heunggongvirae</taxon>
        <taxon>Uroviricota</taxon>
        <taxon>Caudoviricetes</taxon>
        <taxon>Pantevenvirales</taxon>
        <taxon>Straboviridae</taxon>
        <taxon>Emmerichvirinae</taxon>
        <taxon>Ceceduovirus</taxon>
        <taxon>Ceceduovirus aszj</taxon>
    </lineage>
</organism>
<reference evidence="1 2" key="1">
    <citation type="submission" date="2017-07" db="EMBL/GenBank/DDBJ databases">
        <title>In vitro design and evaluation of phage cocktails against multidrug-resistant Aeromonas salmonicida.</title>
        <authorList>
            <person name="Chen L."/>
            <person name="Yuan S."/>
            <person name="Ma Y."/>
        </authorList>
    </citation>
    <scope>NUCLEOTIDE SEQUENCE [LARGE SCALE GENOMIC DNA]</scope>
</reference>
<dbReference type="Proteomes" id="UP000226092">
    <property type="component" value="Segment"/>
</dbReference>
<dbReference type="RefSeq" id="YP_009834344.1">
    <property type="nucleotide sequence ID" value="NC_048673.1"/>
</dbReference>
<evidence type="ECO:0000313" key="1">
    <source>
        <dbReference type="EMBL" id="ASU00508.1"/>
    </source>
</evidence>